<keyword evidence="2" id="KW-1185">Reference proteome</keyword>
<dbReference type="EMBL" id="JBBHJZ010000004">
    <property type="protein sequence ID" value="MEJ5978905.1"/>
    <property type="molecule type" value="Genomic_DNA"/>
</dbReference>
<reference evidence="1 2" key="1">
    <citation type="submission" date="2024-03" db="EMBL/GenBank/DDBJ databases">
        <authorList>
            <person name="Jo J.-H."/>
        </authorList>
    </citation>
    <scope>NUCLEOTIDE SEQUENCE [LARGE SCALE GENOMIC DNA]</scope>
    <source>
        <strain evidence="1 2">PS1R-30</strain>
    </source>
</reference>
<accession>A0ABU8S0T5</accession>
<protein>
    <submittedName>
        <fullName evidence="1">Uncharacterized protein</fullName>
    </submittedName>
</protein>
<name>A0ABU8S0T5_9SPHN</name>
<sequence>MIEHLRAAKTANFHRLKKPLSLAAINGLFTSIRASHAEPSHNFFAHRRVEHGPAVWSAICFSYEQKPAFLADDAGADERVWGFLLLVEHRGHAAIFKSRLNLPNAFGTRYLGRVSAERVDAAIARQDAIFEKVRLRNLSVSGFAMRTKSYEANDLKAVVGPSGANRYAPLGYALRAGQDHYRTTPSTGRIALRSERIGHLELVDYAVSVIEELLDAEPARNDFIRTFARAVDLEEALETARPAAFAVDVASLAGAIHDARLIRLVRFEEGNLLQLSNVEVDSVLDELGQVLEIGDVAGKLCSLSRPGAPQDPVGAIALNKSGIGLRKLDLPLASDVSVEQTDYPLGADPNRLSLRRYIDKENGYIILFSDPALGYIGGNLFRDGAMAEGGDVLLRYLVTNADLDNVTDEKGTFTQGHTSFDEDSTFGVVVASVAHGDGILVCDDLGDEWADFIGLDNEASPPRISFYHGKHGPLSLGASPFHVSVSQAQKNLERMMLPATAMGGKINGWGNSYISGGGVHTAIPRVIRGDQELLAEAFEQARAAPDAIRRAMIVISSLSKGAVEEALSEIRAGGHPDPYFIQLYQLLMSVFSACTDMNAFGYVVCRP</sequence>
<organism evidence="1 2">
    <name type="scientific">Novosphingobium anseongense</name>
    <dbReference type="NCBI Taxonomy" id="3133436"/>
    <lineage>
        <taxon>Bacteria</taxon>
        <taxon>Pseudomonadati</taxon>
        <taxon>Pseudomonadota</taxon>
        <taxon>Alphaproteobacteria</taxon>
        <taxon>Sphingomonadales</taxon>
        <taxon>Sphingomonadaceae</taxon>
        <taxon>Novosphingobium</taxon>
    </lineage>
</organism>
<gene>
    <name evidence="1" type="ORF">WG901_19785</name>
</gene>
<proteinExistence type="predicted"/>
<comment type="caution">
    <text evidence="1">The sequence shown here is derived from an EMBL/GenBank/DDBJ whole genome shotgun (WGS) entry which is preliminary data.</text>
</comment>
<evidence type="ECO:0000313" key="2">
    <source>
        <dbReference type="Proteomes" id="UP001361239"/>
    </source>
</evidence>
<dbReference type="Proteomes" id="UP001361239">
    <property type="component" value="Unassembled WGS sequence"/>
</dbReference>
<evidence type="ECO:0000313" key="1">
    <source>
        <dbReference type="EMBL" id="MEJ5978905.1"/>
    </source>
</evidence>
<dbReference type="RefSeq" id="WP_339588840.1">
    <property type="nucleotide sequence ID" value="NZ_JBBHJZ010000004.1"/>
</dbReference>